<keyword evidence="6 14" id="KW-0808">Transferase</keyword>
<comment type="subcellular location">
    <subcellularLocation>
        <location evidence="1 14">Endoplasmic reticulum membrane</location>
        <topology evidence="1 14">Multi-pass membrane protein</topology>
    </subcellularLocation>
</comment>
<dbReference type="Proteomes" id="UP000198406">
    <property type="component" value="Unassembled WGS sequence"/>
</dbReference>
<name>A0A1Z5J826_FISSO</name>
<organism evidence="15 16">
    <name type="scientific">Fistulifera solaris</name>
    <name type="common">Oleaginous diatom</name>
    <dbReference type="NCBI Taxonomy" id="1519565"/>
    <lineage>
        <taxon>Eukaryota</taxon>
        <taxon>Sar</taxon>
        <taxon>Stramenopiles</taxon>
        <taxon>Ochrophyta</taxon>
        <taxon>Bacillariophyta</taxon>
        <taxon>Bacillariophyceae</taxon>
        <taxon>Bacillariophycidae</taxon>
        <taxon>Naviculales</taxon>
        <taxon>Naviculaceae</taxon>
        <taxon>Fistulifera</taxon>
    </lineage>
</organism>
<evidence type="ECO:0000256" key="12">
    <source>
        <dbReference type="ARBA" id="ARBA00023136"/>
    </source>
</evidence>
<evidence type="ECO:0000256" key="6">
    <source>
        <dbReference type="ARBA" id="ARBA00022679"/>
    </source>
</evidence>
<evidence type="ECO:0000256" key="8">
    <source>
        <dbReference type="ARBA" id="ARBA00022798"/>
    </source>
</evidence>
<dbReference type="SUPFAM" id="SSF69593">
    <property type="entry name" value="Glycerol-3-phosphate (1)-acyltransferase"/>
    <property type="match status" value="1"/>
</dbReference>
<comment type="similarity">
    <text evidence="4 14">Belongs to the diacylglycerol acyltransferase family.</text>
</comment>
<keyword evidence="16" id="KW-1185">Reference proteome</keyword>
<dbReference type="EMBL" id="BDSP01000016">
    <property type="protein sequence ID" value="GAX10145.1"/>
    <property type="molecule type" value="Genomic_DNA"/>
</dbReference>
<sequence length="306" mass="34436">MIATLVIGGNALLLFGTLFRPQIIGLYVVLPYYICITLISSPQRDFGWAWKRFSQNFFVLAVLRKFLGIHLVINESLAEAQAKEKAQFVFAVFPHGANADYSGVINGMLYDSLPNIAARTRTLVATILFRIPMVREISLWMGCVDARRDVADRLLEKNYSLVVLPGGQVEQIRTTHGRERIFLKRRKGFIRLALKHGVPVVPVYAFGVSDYYHTSHFAMGFRRWLLKKMGISIPIARGLYGTLISPLPVPTTVVFGEPIHFSIMKPGAPTHEEIEMAHAVYCEGLVDLFETHKTALGYGDRLLEIE</sequence>
<comment type="caution">
    <text evidence="15">The sequence shown here is derived from an EMBL/GenBank/DDBJ whole genome shotgun (WGS) entry which is preliminary data.</text>
</comment>
<evidence type="ECO:0000256" key="2">
    <source>
        <dbReference type="ARBA" id="ARBA00004771"/>
    </source>
</evidence>
<dbReference type="PANTHER" id="PTHR12317:SF0">
    <property type="entry name" value="ACYLTRANSFERASE"/>
    <property type="match status" value="1"/>
</dbReference>
<protein>
    <recommendedName>
        <fullName evidence="14">Acyltransferase</fullName>
        <ecNumber evidence="14">2.3.1.-</ecNumber>
    </recommendedName>
</protein>
<dbReference type="InterPro" id="IPR007130">
    <property type="entry name" value="DAGAT"/>
</dbReference>
<keyword evidence="12 14" id="KW-0472">Membrane</keyword>
<evidence type="ECO:0000256" key="5">
    <source>
        <dbReference type="ARBA" id="ARBA00022516"/>
    </source>
</evidence>
<evidence type="ECO:0000256" key="14">
    <source>
        <dbReference type="RuleBase" id="RU367023"/>
    </source>
</evidence>
<evidence type="ECO:0000256" key="13">
    <source>
        <dbReference type="ARBA" id="ARBA00023315"/>
    </source>
</evidence>
<evidence type="ECO:0000256" key="1">
    <source>
        <dbReference type="ARBA" id="ARBA00004477"/>
    </source>
</evidence>
<dbReference type="PANTHER" id="PTHR12317">
    <property type="entry name" value="DIACYLGLYCEROL O-ACYLTRANSFERASE"/>
    <property type="match status" value="1"/>
</dbReference>
<keyword evidence="8" id="KW-0319">Glycerol metabolism</keyword>
<evidence type="ECO:0000256" key="7">
    <source>
        <dbReference type="ARBA" id="ARBA00022692"/>
    </source>
</evidence>
<keyword evidence="11" id="KW-0443">Lipid metabolism</keyword>
<reference evidence="15 16" key="1">
    <citation type="journal article" date="2015" name="Plant Cell">
        <title>Oil accumulation by the oleaginous diatom Fistulifera solaris as revealed by the genome and transcriptome.</title>
        <authorList>
            <person name="Tanaka T."/>
            <person name="Maeda Y."/>
            <person name="Veluchamy A."/>
            <person name="Tanaka M."/>
            <person name="Abida H."/>
            <person name="Marechal E."/>
            <person name="Bowler C."/>
            <person name="Muto M."/>
            <person name="Sunaga Y."/>
            <person name="Tanaka M."/>
            <person name="Yoshino T."/>
            <person name="Taniguchi T."/>
            <person name="Fukuda Y."/>
            <person name="Nemoto M."/>
            <person name="Matsumoto M."/>
            <person name="Wong P.S."/>
            <person name="Aburatani S."/>
            <person name="Fujibuchi W."/>
        </authorList>
    </citation>
    <scope>NUCLEOTIDE SEQUENCE [LARGE SCALE GENOMIC DNA]</scope>
    <source>
        <strain evidence="15 16">JPCC DA0580</strain>
    </source>
</reference>
<keyword evidence="5" id="KW-0444">Lipid biosynthesis</keyword>
<keyword evidence="9 14" id="KW-0256">Endoplasmic reticulum</keyword>
<dbReference type="GO" id="GO:0006071">
    <property type="term" value="P:glycerol metabolic process"/>
    <property type="evidence" value="ECO:0007669"/>
    <property type="project" value="UniProtKB-KW"/>
</dbReference>
<comment type="caution">
    <text evidence="14">Lacks conserved residue(s) required for the propagation of feature annotation.</text>
</comment>
<comment type="pathway">
    <text evidence="3">Lipid metabolism.</text>
</comment>
<dbReference type="GO" id="GO:0004144">
    <property type="term" value="F:diacylglycerol O-acyltransferase activity"/>
    <property type="evidence" value="ECO:0007669"/>
    <property type="project" value="TreeGrafter"/>
</dbReference>
<dbReference type="CDD" id="cd07987">
    <property type="entry name" value="LPLAT_MGAT-like"/>
    <property type="match status" value="1"/>
</dbReference>
<dbReference type="GO" id="GO:0005789">
    <property type="term" value="C:endoplasmic reticulum membrane"/>
    <property type="evidence" value="ECO:0007669"/>
    <property type="project" value="UniProtKB-SubCell"/>
</dbReference>
<dbReference type="Pfam" id="PF03982">
    <property type="entry name" value="DAGAT"/>
    <property type="match status" value="1"/>
</dbReference>
<keyword evidence="13 15" id="KW-0012">Acyltransferase</keyword>
<dbReference type="InParanoid" id="A0A1Z5J826"/>
<evidence type="ECO:0000256" key="3">
    <source>
        <dbReference type="ARBA" id="ARBA00005189"/>
    </source>
</evidence>
<proteinExistence type="inferred from homology"/>
<dbReference type="AlphaFoldDB" id="A0A1Z5J826"/>
<dbReference type="OrthoDB" id="264532at2759"/>
<keyword evidence="10 14" id="KW-1133">Transmembrane helix</keyword>
<comment type="pathway">
    <text evidence="2">Glycerolipid metabolism; triacylglycerol biosynthesis.</text>
</comment>
<accession>A0A1Z5J826</accession>
<evidence type="ECO:0000256" key="9">
    <source>
        <dbReference type="ARBA" id="ARBA00022824"/>
    </source>
</evidence>
<evidence type="ECO:0000256" key="4">
    <source>
        <dbReference type="ARBA" id="ARBA00005420"/>
    </source>
</evidence>
<keyword evidence="7 14" id="KW-0812">Transmembrane</keyword>
<evidence type="ECO:0000256" key="11">
    <source>
        <dbReference type="ARBA" id="ARBA00023098"/>
    </source>
</evidence>
<dbReference type="EC" id="2.3.1.-" evidence="14"/>
<evidence type="ECO:0000313" key="15">
    <source>
        <dbReference type="EMBL" id="GAX10145.1"/>
    </source>
</evidence>
<evidence type="ECO:0000313" key="16">
    <source>
        <dbReference type="Proteomes" id="UP000198406"/>
    </source>
</evidence>
<dbReference type="GO" id="GO:0019432">
    <property type="term" value="P:triglyceride biosynthetic process"/>
    <property type="evidence" value="ECO:0007669"/>
    <property type="project" value="TreeGrafter"/>
</dbReference>
<gene>
    <name evidence="15" type="ORF">FisN_3Lh340</name>
</gene>
<feature type="transmembrane region" description="Helical" evidence="14">
    <location>
        <begin position="12"/>
        <end position="34"/>
    </location>
</feature>
<evidence type="ECO:0000256" key="10">
    <source>
        <dbReference type="ARBA" id="ARBA00022989"/>
    </source>
</evidence>